<keyword evidence="7 10" id="KW-0505">Motor protein</keyword>
<evidence type="ECO:0000256" key="4">
    <source>
        <dbReference type="ARBA" id="ARBA00022490"/>
    </source>
</evidence>
<dbReference type="Proteomes" id="UP001479436">
    <property type="component" value="Unassembled WGS sequence"/>
</dbReference>
<evidence type="ECO:0000259" key="11">
    <source>
        <dbReference type="SMART" id="SM00960"/>
    </source>
</evidence>
<keyword evidence="4 10" id="KW-0963">Cytoplasm</keyword>
<evidence type="ECO:0000313" key="12">
    <source>
        <dbReference type="EMBL" id="KAK9722166.1"/>
    </source>
</evidence>
<comment type="function">
    <text evidence="9">Acts as one of several non-catalytic accessory components of the cytoplasmic dynein 1 complex that are thought to be involved in linking dynein to cargos and to adapter proteins that regulate dynein function. Cytoplasmic dynein 1 acts as a motor for the intracellular retrograde motility of vesicles and organelles along microtubules.</text>
</comment>
<dbReference type="PIRSF" id="PIRSF009998">
    <property type="entry name" value="DLC7"/>
    <property type="match status" value="1"/>
</dbReference>
<dbReference type="SUPFAM" id="SSF103196">
    <property type="entry name" value="Roadblock/LC7 domain"/>
    <property type="match status" value="1"/>
</dbReference>
<dbReference type="EMBL" id="JASJQH010006957">
    <property type="protein sequence ID" value="KAK9722166.1"/>
    <property type="molecule type" value="Genomic_DNA"/>
</dbReference>
<accession>A0ABR2W7Z2</accession>
<keyword evidence="13" id="KW-1185">Reference proteome</keyword>
<evidence type="ECO:0000256" key="2">
    <source>
        <dbReference type="ARBA" id="ARBA00007191"/>
    </source>
</evidence>
<dbReference type="SMART" id="SM00960">
    <property type="entry name" value="Robl_LC7"/>
    <property type="match status" value="1"/>
</dbReference>
<comment type="similarity">
    <text evidence="2 10">Belongs to the GAMAD family.</text>
</comment>
<comment type="subcellular location">
    <subcellularLocation>
        <location evidence="1 10">Cytoplasm</location>
        <location evidence="1 10">Cytoskeleton</location>
    </subcellularLocation>
</comment>
<dbReference type="InterPro" id="IPR004942">
    <property type="entry name" value="Roadblock/LAMTOR2_dom"/>
</dbReference>
<feature type="domain" description="Roadblock/LAMTOR2" evidence="11">
    <location>
        <begin position="18"/>
        <end position="106"/>
    </location>
</feature>
<evidence type="ECO:0000256" key="10">
    <source>
        <dbReference type="PIRNR" id="PIRNR009998"/>
    </source>
</evidence>
<dbReference type="Pfam" id="PF03259">
    <property type="entry name" value="Robl_LC7"/>
    <property type="match status" value="1"/>
</dbReference>
<evidence type="ECO:0000256" key="9">
    <source>
        <dbReference type="ARBA" id="ARBA00025362"/>
    </source>
</evidence>
<reference evidence="12 13" key="1">
    <citation type="submission" date="2023-04" db="EMBL/GenBank/DDBJ databases">
        <title>Genome of Basidiobolus ranarum AG-B5.</title>
        <authorList>
            <person name="Stajich J.E."/>
            <person name="Carter-House D."/>
            <person name="Gryganskyi A."/>
        </authorList>
    </citation>
    <scope>NUCLEOTIDE SEQUENCE [LARGE SCALE GENOMIC DNA]</scope>
    <source>
        <strain evidence="12 13">AG-B5</strain>
    </source>
</reference>
<dbReference type="PANTHER" id="PTHR10779">
    <property type="entry name" value="DYNEIN LIGHT CHAIN ROADBLOCK"/>
    <property type="match status" value="1"/>
</dbReference>
<evidence type="ECO:0000256" key="6">
    <source>
        <dbReference type="ARBA" id="ARBA00023017"/>
    </source>
</evidence>
<evidence type="ECO:0000256" key="3">
    <source>
        <dbReference type="ARBA" id="ARBA00022448"/>
    </source>
</evidence>
<evidence type="ECO:0000256" key="5">
    <source>
        <dbReference type="ARBA" id="ARBA00022701"/>
    </source>
</evidence>
<organism evidence="12 13">
    <name type="scientific">Basidiobolus ranarum</name>
    <dbReference type="NCBI Taxonomy" id="34480"/>
    <lineage>
        <taxon>Eukaryota</taxon>
        <taxon>Fungi</taxon>
        <taxon>Fungi incertae sedis</taxon>
        <taxon>Zoopagomycota</taxon>
        <taxon>Entomophthoromycotina</taxon>
        <taxon>Basidiobolomycetes</taxon>
        <taxon>Basidiobolales</taxon>
        <taxon>Basidiobolaceae</taxon>
        <taxon>Basidiobolus</taxon>
    </lineage>
</organism>
<keyword evidence="6 10" id="KW-0243">Dynein</keyword>
<keyword evidence="3 10" id="KW-0813">Transport</keyword>
<evidence type="ECO:0000256" key="7">
    <source>
        <dbReference type="ARBA" id="ARBA00023175"/>
    </source>
</evidence>
<name>A0ABR2W7Z2_9FUNG</name>
<gene>
    <name evidence="12" type="ORF">K7432_002879</name>
</gene>
<dbReference type="Gene3D" id="3.30.450.30">
    <property type="entry name" value="Dynein light chain 2a, cytoplasmic"/>
    <property type="match status" value="1"/>
</dbReference>
<evidence type="ECO:0000313" key="13">
    <source>
        <dbReference type="Proteomes" id="UP001479436"/>
    </source>
</evidence>
<protein>
    <recommendedName>
        <fullName evidence="10">Dynein light chain roadblock</fullName>
    </recommendedName>
</protein>
<keyword evidence="5 10" id="KW-0493">Microtubule</keyword>
<evidence type="ECO:0000256" key="8">
    <source>
        <dbReference type="ARBA" id="ARBA00023212"/>
    </source>
</evidence>
<evidence type="ECO:0000256" key="1">
    <source>
        <dbReference type="ARBA" id="ARBA00004245"/>
    </source>
</evidence>
<sequence length="111" mass="12969">MIYAFDLTFTYQRKMSEVDEHLKRLASRKGVKGVVIVNKEGLSIRSTLDNTLTNQYSTLFTNLVNMAKSTVQEIDPQNEVTFLRVRTKKHEIMIAPNPDYYFITIFNPQEY</sequence>
<keyword evidence="8 10" id="KW-0206">Cytoskeleton</keyword>
<comment type="caution">
    <text evidence="12">The sequence shown here is derived from an EMBL/GenBank/DDBJ whole genome shotgun (WGS) entry which is preliminary data.</text>
</comment>
<proteinExistence type="inferred from homology"/>
<dbReference type="InterPro" id="IPR016561">
    <property type="entry name" value="DYNLRB1/2"/>
</dbReference>